<comment type="catalytic activity">
    <reaction evidence="1">
        <text>ATP + protein L-histidine = ADP + protein N-phospho-L-histidine.</text>
        <dbReference type="EC" id="2.7.13.3"/>
    </reaction>
</comment>
<dbReference type="RefSeq" id="WP_188890496.1">
    <property type="nucleotide sequence ID" value="NZ_BMHY01000006.1"/>
</dbReference>
<keyword evidence="6" id="KW-0808">Transferase</keyword>
<sequence>MSWKAYLWDRKIMLAVYLGCIGIASVIFLLDKLRYAEQADPGLLYYFIELALLLLIVGLTVDYMRQRAYYKQLGEALQKPVRLNASTLVRSGITVEQKAVQQLLEAQHSAYMTELNKYRRQQEQHNHFVMQWVHHMKTPVSVIDLLAQEGKEQQLSGEKQTELLTSLREETGRLTRGLEMMLHTARLDKFELDLHPRQLQLHEVARTVINGHKRECIRYSIYPRIEGEAATESDEKWLTFILNQLVNNAIKYAKRKPGDKKLTIRIVTQANAVKLSVKDEGIGIEPQDLPRIFDPFFTGENGRAVEESTGMGLYLAKQVCGRLGHELSVESRTGEGTTATVSFYPGGIHRLG</sequence>
<keyword evidence="17" id="KW-1185">Reference proteome</keyword>
<dbReference type="InterPro" id="IPR005467">
    <property type="entry name" value="His_kinase_dom"/>
</dbReference>
<name>A0A917HEY0_9BACL</name>
<evidence type="ECO:0000256" key="4">
    <source>
        <dbReference type="ARBA" id="ARBA00022475"/>
    </source>
</evidence>
<evidence type="ECO:0000256" key="2">
    <source>
        <dbReference type="ARBA" id="ARBA00004651"/>
    </source>
</evidence>
<dbReference type="Gene3D" id="1.10.287.130">
    <property type="match status" value="1"/>
</dbReference>
<dbReference type="PRINTS" id="PR00344">
    <property type="entry name" value="BCTRLSENSOR"/>
</dbReference>
<dbReference type="GO" id="GO:0000155">
    <property type="term" value="F:phosphorelay sensor kinase activity"/>
    <property type="evidence" value="ECO:0007669"/>
    <property type="project" value="InterPro"/>
</dbReference>
<accession>A0A917HEY0</accession>
<dbReference type="SMART" id="SM00388">
    <property type="entry name" value="HisKA"/>
    <property type="match status" value="1"/>
</dbReference>
<dbReference type="InterPro" id="IPR004358">
    <property type="entry name" value="Sig_transdc_His_kin-like_C"/>
</dbReference>
<dbReference type="GO" id="GO:0004721">
    <property type="term" value="F:phosphoprotein phosphatase activity"/>
    <property type="evidence" value="ECO:0007669"/>
    <property type="project" value="TreeGrafter"/>
</dbReference>
<comment type="subcellular location">
    <subcellularLocation>
        <location evidence="2">Cell membrane</location>
        <topology evidence="2">Multi-pass membrane protein</topology>
    </subcellularLocation>
</comment>
<evidence type="ECO:0000256" key="12">
    <source>
        <dbReference type="ARBA" id="ARBA00023012"/>
    </source>
</evidence>
<keyword evidence="13 14" id="KW-0472">Membrane</keyword>
<dbReference type="EC" id="2.7.13.3" evidence="3"/>
<dbReference type="Gene3D" id="3.30.565.10">
    <property type="entry name" value="Histidine kinase-like ATPase, C-terminal domain"/>
    <property type="match status" value="1"/>
</dbReference>
<dbReference type="GO" id="GO:0016036">
    <property type="term" value="P:cellular response to phosphate starvation"/>
    <property type="evidence" value="ECO:0007669"/>
    <property type="project" value="TreeGrafter"/>
</dbReference>
<keyword evidence="4" id="KW-1003">Cell membrane</keyword>
<dbReference type="CDD" id="cd16948">
    <property type="entry name" value="HATPase_BceS-YxdK-YvcQ-like"/>
    <property type="match status" value="1"/>
</dbReference>
<dbReference type="Pfam" id="PF02518">
    <property type="entry name" value="HATPase_c"/>
    <property type="match status" value="1"/>
</dbReference>
<dbReference type="PROSITE" id="PS50109">
    <property type="entry name" value="HIS_KIN"/>
    <property type="match status" value="1"/>
</dbReference>
<dbReference type="SUPFAM" id="SSF47384">
    <property type="entry name" value="Homodimeric domain of signal transducing histidine kinase"/>
    <property type="match status" value="1"/>
</dbReference>
<dbReference type="Pfam" id="PF00512">
    <property type="entry name" value="HisKA"/>
    <property type="match status" value="1"/>
</dbReference>
<keyword evidence="7 14" id="KW-0812">Transmembrane</keyword>
<feature type="domain" description="Histidine kinase" evidence="15">
    <location>
        <begin position="131"/>
        <end position="343"/>
    </location>
</feature>
<dbReference type="PANTHER" id="PTHR45453">
    <property type="entry name" value="PHOSPHATE REGULON SENSOR PROTEIN PHOR"/>
    <property type="match status" value="1"/>
</dbReference>
<keyword evidence="12" id="KW-0902">Two-component regulatory system</keyword>
<evidence type="ECO:0000256" key="1">
    <source>
        <dbReference type="ARBA" id="ARBA00000085"/>
    </source>
</evidence>
<dbReference type="InterPro" id="IPR003661">
    <property type="entry name" value="HisK_dim/P_dom"/>
</dbReference>
<keyword evidence="8" id="KW-0547">Nucleotide-binding</keyword>
<keyword evidence="9 16" id="KW-0418">Kinase</keyword>
<keyword evidence="10" id="KW-0067">ATP-binding</keyword>
<evidence type="ECO:0000256" key="7">
    <source>
        <dbReference type="ARBA" id="ARBA00022692"/>
    </source>
</evidence>
<gene>
    <name evidence="16" type="primary">yvcQ</name>
    <name evidence="16" type="ORF">GCM10010918_35200</name>
</gene>
<dbReference type="Proteomes" id="UP000600247">
    <property type="component" value="Unassembled WGS sequence"/>
</dbReference>
<reference evidence="16 17" key="1">
    <citation type="journal article" date="2014" name="Int. J. Syst. Evol. Microbiol.">
        <title>Complete genome sequence of Corynebacterium casei LMG S-19264T (=DSM 44701T), isolated from a smear-ripened cheese.</title>
        <authorList>
            <consortium name="US DOE Joint Genome Institute (JGI-PGF)"/>
            <person name="Walter F."/>
            <person name="Albersmeier A."/>
            <person name="Kalinowski J."/>
            <person name="Ruckert C."/>
        </authorList>
    </citation>
    <scope>NUCLEOTIDE SEQUENCE [LARGE SCALE GENOMIC DNA]</scope>
    <source>
        <strain evidence="16 17">CGMCC 1.15286</strain>
    </source>
</reference>
<evidence type="ECO:0000259" key="15">
    <source>
        <dbReference type="PROSITE" id="PS50109"/>
    </source>
</evidence>
<dbReference type="EMBL" id="BMHY01000006">
    <property type="protein sequence ID" value="GGG75789.1"/>
    <property type="molecule type" value="Genomic_DNA"/>
</dbReference>
<evidence type="ECO:0000256" key="8">
    <source>
        <dbReference type="ARBA" id="ARBA00022741"/>
    </source>
</evidence>
<dbReference type="SUPFAM" id="SSF55874">
    <property type="entry name" value="ATPase domain of HSP90 chaperone/DNA topoisomerase II/histidine kinase"/>
    <property type="match status" value="1"/>
</dbReference>
<dbReference type="SMART" id="SM00387">
    <property type="entry name" value="HATPase_c"/>
    <property type="match status" value="1"/>
</dbReference>
<evidence type="ECO:0000256" key="6">
    <source>
        <dbReference type="ARBA" id="ARBA00022679"/>
    </source>
</evidence>
<evidence type="ECO:0000256" key="3">
    <source>
        <dbReference type="ARBA" id="ARBA00012438"/>
    </source>
</evidence>
<dbReference type="InterPro" id="IPR050351">
    <property type="entry name" value="BphY/WalK/GraS-like"/>
</dbReference>
<evidence type="ECO:0000313" key="16">
    <source>
        <dbReference type="EMBL" id="GGG75789.1"/>
    </source>
</evidence>
<evidence type="ECO:0000256" key="10">
    <source>
        <dbReference type="ARBA" id="ARBA00022840"/>
    </source>
</evidence>
<feature type="transmembrane region" description="Helical" evidence="14">
    <location>
        <begin position="12"/>
        <end position="30"/>
    </location>
</feature>
<dbReference type="AlphaFoldDB" id="A0A917HEY0"/>
<keyword evidence="11 14" id="KW-1133">Transmembrane helix</keyword>
<dbReference type="PANTHER" id="PTHR45453:SF2">
    <property type="entry name" value="HISTIDINE KINASE"/>
    <property type="match status" value="1"/>
</dbReference>
<dbReference type="InterPro" id="IPR003594">
    <property type="entry name" value="HATPase_dom"/>
</dbReference>
<feature type="transmembrane region" description="Helical" evidence="14">
    <location>
        <begin position="42"/>
        <end position="61"/>
    </location>
</feature>
<evidence type="ECO:0000313" key="17">
    <source>
        <dbReference type="Proteomes" id="UP000600247"/>
    </source>
</evidence>
<dbReference type="GO" id="GO:0005886">
    <property type="term" value="C:plasma membrane"/>
    <property type="evidence" value="ECO:0007669"/>
    <property type="project" value="UniProtKB-SubCell"/>
</dbReference>
<evidence type="ECO:0000256" key="11">
    <source>
        <dbReference type="ARBA" id="ARBA00022989"/>
    </source>
</evidence>
<evidence type="ECO:0000256" key="9">
    <source>
        <dbReference type="ARBA" id="ARBA00022777"/>
    </source>
</evidence>
<keyword evidence="5" id="KW-0597">Phosphoprotein</keyword>
<protein>
    <recommendedName>
        <fullName evidence="3">histidine kinase</fullName>
        <ecNumber evidence="3">2.7.13.3</ecNumber>
    </recommendedName>
</protein>
<organism evidence="16 17">
    <name type="scientific">Paenibacillus radicis</name>
    <name type="common">ex Gao et al. 2016</name>
    <dbReference type="NCBI Taxonomy" id="1737354"/>
    <lineage>
        <taxon>Bacteria</taxon>
        <taxon>Bacillati</taxon>
        <taxon>Bacillota</taxon>
        <taxon>Bacilli</taxon>
        <taxon>Bacillales</taxon>
        <taxon>Paenibacillaceae</taxon>
        <taxon>Paenibacillus</taxon>
    </lineage>
</organism>
<evidence type="ECO:0000256" key="13">
    <source>
        <dbReference type="ARBA" id="ARBA00023136"/>
    </source>
</evidence>
<proteinExistence type="predicted"/>
<dbReference type="InterPro" id="IPR036097">
    <property type="entry name" value="HisK_dim/P_sf"/>
</dbReference>
<comment type="caution">
    <text evidence="16">The sequence shown here is derived from an EMBL/GenBank/DDBJ whole genome shotgun (WGS) entry which is preliminary data.</text>
</comment>
<evidence type="ECO:0000256" key="14">
    <source>
        <dbReference type="SAM" id="Phobius"/>
    </source>
</evidence>
<evidence type="ECO:0000256" key="5">
    <source>
        <dbReference type="ARBA" id="ARBA00022553"/>
    </source>
</evidence>
<dbReference type="InterPro" id="IPR036890">
    <property type="entry name" value="HATPase_C_sf"/>
</dbReference>
<dbReference type="GO" id="GO:0005524">
    <property type="term" value="F:ATP binding"/>
    <property type="evidence" value="ECO:0007669"/>
    <property type="project" value="UniProtKB-KW"/>
</dbReference>